<dbReference type="Pfam" id="PF10658">
    <property type="entry name" value="DUF2484"/>
    <property type="match status" value="1"/>
</dbReference>
<proteinExistence type="predicted"/>
<dbReference type="RefSeq" id="WP_284376912.1">
    <property type="nucleotide sequence ID" value="NZ_BSNN01000002.1"/>
</dbReference>
<keyword evidence="1" id="KW-0812">Transmembrane</keyword>
<evidence type="ECO:0000256" key="1">
    <source>
        <dbReference type="SAM" id="Phobius"/>
    </source>
</evidence>
<protein>
    <recommendedName>
        <fullName evidence="4">DUF2484 family protein</fullName>
    </recommendedName>
</protein>
<accession>A0ABQ5VUB9</accession>
<sequence length="95" mass="10716">MNYTALIVGIWIVTSAIVAMTSTRYHRFFALYVLIPTALILIPLIGYSYGLVWMLAALLGAGSVLRWPVYFLTKFFWSKLTGRPYTGPPIRTKGK</sequence>
<keyword evidence="1" id="KW-0472">Membrane</keyword>
<dbReference type="Proteomes" id="UP001156694">
    <property type="component" value="Unassembled WGS sequence"/>
</dbReference>
<feature type="transmembrane region" description="Helical" evidence="1">
    <location>
        <begin position="53"/>
        <end position="73"/>
    </location>
</feature>
<comment type="caution">
    <text evidence="2">The sequence shown here is derived from an EMBL/GenBank/DDBJ whole genome shotgun (WGS) entry which is preliminary data.</text>
</comment>
<keyword evidence="3" id="KW-1185">Reference proteome</keyword>
<evidence type="ECO:0008006" key="4">
    <source>
        <dbReference type="Google" id="ProtNLM"/>
    </source>
</evidence>
<name>A0ABQ5VUB9_9RHOB</name>
<keyword evidence="1" id="KW-1133">Transmembrane helix</keyword>
<evidence type="ECO:0000313" key="3">
    <source>
        <dbReference type="Proteomes" id="UP001156694"/>
    </source>
</evidence>
<dbReference type="InterPro" id="IPR018919">
    <property type="entry name" value="DUF2484"/>
</dbReference>
<dbReference type="EMBL" id="BSNN01000002">
    <property type="protein sequence ID" value="GLQ34870.1"/>
    <property type="molecule type" value="Genomic_DNA"/>
</dbReference>
<feature type="transmembrane region" description="Helical" evidence="1">
    <location>
        <begin position="29"/>
        <end position="47"/>
    </location>
</feature>
<feature type="transmembrane region" description="Helical" evidence="1">
    <location>
        <begin position="6"/>
        <end position="22"/>
    </location>
</feature>
<organism evidence="2 3">
    <name type="scientific">Amylibacter marinus</name>
    <dbReference type="NCBI Taxonomy" id="1475483"/>
    <lineage>
        <taxon>Bacteria</taxon>
        <taxon>Pseudomonadati</taxon>
        <taxon>Pseudomonadota</taxon>
        <taxon>Alphaproteobacteria</taxon>
        <taxon>Rhodobacterales</taxon>
        <taxon>Paracoccaceae</taxon>
        <taxon>Amylibacter</taxon>
    </lineage>
</organism>
<reference evidence="3" key="1">
    <citation type="journal article" date="2019" name="Int. J. Syst. Evol. Microbiol.">
        <title>The Global Catalogue of Microorganisms (GCM) 10K type strain sequencing project: providing services to taxonomists for standard genome sequencing and annotation.</title>
        <authorList>
            <consortium name="The Broad Institute Genomics Platform"/>
            <consortium name="The Broad Institute Genome Sequencing Center for Infectious Disease"/>
            <person name="Wu L."/>
            <person name="Ma J."/>
        </authorList>
    </citation>
    <scope>NUCLEOTIDE SEQUENCE [LARGE SCALE GENOMIC DNA]</scope>
    <source>
        <strain evidence="3">NBRC 110140</strain>
    </source>
</reference>
<gene>
    <name evidence="2" type="ORF">GCM10007939_11530</name>
</gene>
<evidence type="ECO:0000313" key="2">
    <source>
        <dbReference type="EMBL" id="GLQ34870.1"/>
    </source>
</evidence>